<dbReference type="InterPro" id="IPR014284">
    <property type="entry name" value="RNA_pol_sigma-70_dom"/>
</dbReference>
<dbReference type="GO" id="GO:0006352">
    <property type="term" value="P:DNA-templated transcription initiation"/>
    <property type="evidence" value="ECO:0007669"/>
    <property type="project" value="InterPro"/>
</dbReference>
<dbReference type="SUPFAM" id="SSF88659">
    <property type="entry name" value="Sigma3 and sigma4 domains of RNA polymerase sigma factors"/>
    <property type="match status" value="1"/>
</dbReference>
<feature type="domain" description="RNA polymerase sigma-70 region 2" evidence="6">
    <location>
        <begin position="93"/>
        <end position="157"/>
    </location>
</feature>
<dbReference type="InterPro" id="IPR013325">
    <property type="entry name" value="RNA_pol_sigma_r2"/>
</dbReference>
<evidence type="ECO:0000256" key="2">
    <source>
        <dbReference type="ARBA" id="ARBA00023015"/>
    </source>
</evidence>
<dbReference type="Pfam" id="PF08281">
    <property type="entry name" value="Sigma70_r4_2"/>
    <property type="match status" value="1"/>
</dbReference>
<dbReference type="InterPro" id="IPR013249">
    <property type="entry name" value="RNA_pol_sigma70_r4_t2"/>
</dbReference>
<evidence type="ECO:0000313" key="9">
    <source>
        <dbReference type="Proteomes" id="UP000470875"/>
    </source>
</evidence>
<dbReference type="SUPFAM" id="SSF88946">
    <property type="entry name" value="Sigma2 domain of RNA polymerase sigma factors"/>
    <property type="match status" value="1"/>
</dbReference>
<accession>A0A6N7W3A4</accession>
<dbReference type="InterPro" id="IPR007627">
    <property type="entry name" value="RNA_pol_sigma70_r2"/>
</dbReference>
<dbReference type="Pfam" id="PF04542">
    <property type="entry name" value="Sigma70_r2"/>
    <property type="match status" value="1"/>
</dbReference>
<evidence type="ECO:0000256" key="1">
    <source>
        <dbReference type="ARBA" id="ARBA00010641"/>
    </source>
</evidence>
<dbReference type="PANTHER" id="PTHR43133">
    <property type="entry name" value="RNA POLYMERASE ECF-TYPE SIGMA FACTO"/>
    <property type="match status" value="1"/>
</dbReference>
<dbReference type="Gene3D" id="1.10.1740.10">
    <property type="match status" value="1"/>
</dbReference>
<feature type="domain" description="RNA polymerase sigma factor 70 region 4 type 2" evidence="7">
    <location>
        <begin position="186"/>
        <end position="236"/>
    </location>
</feature>
<proteinExistence type="inferred from homology"/>
<dbReference type="PANTHER" id="PTHR43133:SF8">
    <property type="entry name" value="RNA POLYMERASE SIGMA FACTOR HI_1459-RELATED"/>
    <property type="match status" value="1"/>
</dbReference>
<comment type="caution">
    <text evidence="8">The sequence shown here is derived from an EMBL/GenBank/DDBJ whole genome shotgun (WGS) entry which is preliminary data.</text>
</comment>
<organism evidence="8 9">
    <name type="scientific">Scrofimicrobium canadense</name>
    <dbReference type="NCBI Taxonomy" id="2652290"/>
    <lineage>
        <taxon>Bacteria</taxon>
        <taxon>Bacillati</taxon>
        <taxon>Actinomycetota</taxon>
        <taxon>Actinomycetes</taxon>
        <taxon>Actinomycetales</taxon>
        <taxon>Actinomycetaceae</taxon>
        <taxon>Scrofimicrobium</taxon>
    </lineage>
</organism>
<dbReference type="InterPro" id="IPR039425">
    <property type="entry name" value="RNA_pol_sigma-70-like"/>
</dbReference>
<dbReference type="InterPro" id="IPR013324">
    <property type="entry name" value="RNA_pol_sigma_r3/r4-like"/>
</dbReference>
<dbReference type="NCBIfam" id="TIGR02937">
    <property type="entry name" value="sigma70-ECF"/>
    <property type="match status" value="1"/>
</dbReference>
<gene>
    <name evidence="8" type="ORF">FYJ24_03175</name>
</gene>
<dbReference type="CDD" id="cd06171">
    <property type="entry name" value="Sigma70_r4"/>
    <property type="match status" value="1"/>
</dbReference>
<evidence type="ECO:0000259" key="7">
    <source>
        <dbReference type="Pfam" id="PF08281"/>
    </source>
</evidence>
<keyword evidence="9" id="KW-1185">Reference proteome</keyword>
<reference evidence="8 9" key="1">
    <citation type="submission" date="2019-08" db="EMBL/GenBank/DDBJ databases">
        <title>In-depth cultivation of the pig gut microbiome towards novel bacterial diversity and tailored functional studies.</title>
        <authorList>
            <person name="Wylensek D."/>
            <person name="Hitch T.C.A."/>
            <person name="Clavel T."/>
        </authorList>
    </citation>
    <scope>NUCLEOTIDE SEQUENCE [LARGE SCALE GENOMIC DNA]</scope>
    <source>
        <strain evidence="8 9">WB03_NA08</strain>
    </source>
</reference>
<dbReference type="InterPro" id="IPR036388">
    <property type="entry name" value="WH-like_DNA-bd_sf"/>
</dbReference>
<protein>
    <submittedName>
        <fullName evidence="8">Sigma-70 family RNA polymerase sigma factor</fullName>
    </submittedName>
</protein>
<dbReference type="GO" id="GO:0003677">
    <property type="term" value="F:DNA binding"/>
    <property type="evidence" value="ECO:0007669"/>
    <property type="project" value="UniProtKB-KW"/>
</dbReference>
<dbReference type="AlphaFoldDB" id="A0A6N7W3A4"/>
<sequence length="257" mass="28358">MEKTAFRVFCSRSQVLDFPQPDSRSILGDVVVAWAVCGPVYGFMTPYVGRGKAKAAEKPHVTISAVPAMCRGMLQHKPKGGAVAKPEHFPDCFRDNYPDILAFAARRSSDRADAEDIASETFTIAWRRWADAPKQPRPWLFGSARNLLAERNRGENRRLRLASKSAAQPHPFQPSLSDEVAGTLDFQAAWEELSPGEQEAIALTAWDGLSSKEAANVLAISRVAYSTRLSRARKRLREILDSQADVSASVPVSTNQF</sequence>
<evidence type="ECO:0000256" key="5">
    <source>
        <dbReference type="ARBA" id="ARBA00023163"/>
    </source>
</evidence>
<name>A0A6N7W3A4_9ACTO</name>
<dbReference type="EMBL" id="VULO01000003">
    <property type="protein sequence ID" value="MSS83775.1"/>
    <property type="molecule type" value="Genomic_DNA"/>
</dbReference>
<keyword evidence="4" id="KW-0238">DNA-binding</keyword>
<keyword evidence="5" id="KW-0804">Transcription</keyword>
<evidence type="ECO:0000256" key="3">
    <source>
        <dbReference type="ARBA" id="ARBA00023082"/>
    </source>
</evidence>
<keyword evidence="2" id="KW-0805">Transcription regulation</keyword>
<dbReference type="Proteomes" id="UP000470875">
    <property type="component" value="Unassembled WGS sequence"/>
</dbReference>
<comment type="similarity">
    <text evidence="1">Belongs to the sigma-70 factor family. ECF subfamily.</text>
</comment>
<dbReference type="Gene3D" id="1.10.10.10">
    <property type="entry name" value="Winged helix-like DNA-binding domain superfamily/Winged helix DNA-binding domain"/>
    <property type="match status" value="1"/>
</dbReference>
<evidence type="ECO:0000256" key="4">
    <source>
        <dbReference type="ARBA" id="ARBA00023125"/>
    </source>
</evidence>
<evidence type="ECO:0000313" key="8">
    <source>
        <dbReference type="EMBL" id="MSS83775.1"/>
    </source>
</evidence>
<keyword evidence="3" id="KW-0731">Sigma factor</keyword>
<dbReference type="GO" id="GO:0016987">
    <property type="term" value="F:sigma factor activity"/>
    <property type="evidence" value="ECO:0007669"/>
    <property type="project" value="UniProtKB-KW"/>
</dbReference>
<evidence type="ECO:0000259" key="6">
    <source>
        <dbReference type="Pfam" id="PF04542"/>
    </source>
</evidence>